<proteinExistence type="predicted"/>
<comment type="caution">
    <text evidence="2">The sequence shown here is derived from an EMBL/GenBank/DDBJ whole genome shotgun (WGS) entry which is preliminary data.</text>
</comment>
<dbReference type="Proteomes" id="UP000035760">
    <property type="component" value="Unassembled WGS sequence"/>
</dbReference>
<dbReference type="AlphaFoldDB" id="W6MBH0"/>
<evidence type="ECO:0000313" key="2">
    <source>
        <dbReference type="EMBL" id="CDI03490.1"/>
    </source>
</evidence>
<organism evidence="2 3">
    <name type="scientific">Candidatus Competibacter denitrificans Run_A_D11</name>
    <dbReference type="NCBI Taxonomy" id="1400863"/>
    <lineage>
        <taxon>Bacteria</taxon>
        <taxon>Pseudomonadati</taxon>
        <taxon>Pseudomonadota</taxon>
        <taxon>Gammaproteobacteria</taxon>
        <taxon>Candidatus Competibacteraceae</taxon>
        <taxon>Candidatus Competibacter</taxon>
    </lineage>
</organism>
<reference evidence="2" key="1">
    <citation type="submission" date="2013-07" db="EMBL/GenBank/DDBJ databases">
        <authorList>
            <person name="McIlroy S."/>
        </authorList>
    </citation>
    <scope>NUCLEOTIDE SEQUENCE [LARGE SCALE GENOMIC DNA]</scope>
    <source>
        <strain evidence="2">Run_A_D11</strain>
    </source>
</reference>
<name>W6MBH0_9GAMM</name>
<feature type="region of interest" description="Disordered" evidence="1">
    <location>
        <begin position="1"/>
        <end position="33"/>
    </location>
</feature>
<accession>W6MBH0</accession>
<protein>
    <submittedName>
        <fullName evidence="2">Uncharacterized protein</fullName>
    </submittedName>
</protein>
<dbReference type="EMBL" id="CBTJ020000057">
    <property type="protein sequence ID" value="CDI03490.1"/>
    <property type="molecule type" value="Genomic_DNA"/>
</dbReference>
<keyword evidence="3" id="KW-1185">Reference proteome</keyword>
<gene>
    <name evidence="2" type="ORF">BN873_490099</name>
</gene>
<evidence type="ECO:0000256" key="1">
    <source>
        <dbReference type="SAM" id="MobiDB-lite"/>
    </source>
</evidence>
<sequence>MRKPAPFDEYEIQPITVHQTPDERRRPPQSMPELPATAAISNLMGRARRTLPIAKAMA</sequence>
<reference evidence="2" key="2">
    <citation type="submission" date="2014-03" db="EMBL/GenBank/DDBJ databases">
        <title>Candidatus Competibacter-lineage genomes retrieved from metagenomes reveal functional metabolic diversity.</title>
        <authorList>
            <person name="McIlroy S.J."/>
            <person name="Albertsen M."/>
            <person name="Andresen E.K."/>
            <person name="Saunders A.M."/>
            <person name="Kristiansen R."/>
            <person name="Stokholm-Bjerregaard M."/>
            <person name="Nielsen K.L."/>
            <person name="Nielsen P.H."/>
        </authorList>
    </citation>
    <scope>NUCLEOTIDE SEQUENCE</scope>
    <source>
        <strain evidence="2">Run_A_D11</strain>
    </source>
</reference>
<evidence type="ECO:0000313" key="3">
    <source>
        <dbReference type="Proteomes" id="UP000035760"/>
    </source>
</evidence>